<accession>A0ABX8SLG7</accession>
<evidence type="ECO:0000259" key="1">
    <source>
        <dbReference type="PROSITE" id="PS51819"/>
    </source>
</evidence>
<dbReference type="EMBL" id="CP079216">
    <property type="protein sequence ID" value="QXT63724.1"/>
    <property type="molecule type" value="Genomic_DNA"/>
</dbReference>
<evidence type="ECO:0000313" key="3">
    <source>
        <dbReference type="Proteomes" id="UP000824504"/>
    </source>
</evidence>
<dbReference type="Pfam" id="PF13669">
    <property type="entry name" value="Glyoxalase_4"/>
    <property type="match status" value="1"/>
</dbReference>
<dbReference type="RefSeq" id="WP_219083651.1">
    <property type="nucleotide sequence ID" value="NZ_CP079216.1"/>
</dbReference>
<name>A0ABX8SLG7_9ACTN</name>
<reference evidence="2 3" key="1">
    <citation type="submission" date="2021-07" db="EMBL/GenBank/DDBJ databases">
        <title>complete genome sequencing of Tessaracoccus sp.J1M15.</title>
        <authorList>
            <person name="Bae J.-W."/>
            <person name="Kim D.-y."/>
        </authorList>
    </citation>
    <scope>NUCLEOTIDE SEQUENCE [LARGE SCALE GENOMIC DNA]</scope>
    <source>
        <strain evidence="2 3">J1M15</strain>
    </source>
</reference>
<gene>
    <name evidence="2" type="ORF">KDB89_04395</name>
</gene>
<keyword evidence="3" id="KW-1185">Reference proteome</keyword>
<sequence>MEPLPLAHIGLLVRDVDEARRRWSSAIGLPFSPVTRYRPHNWSDIDNPTPHLSDARLTFCLGDHPSIEIIEFTGTGTHSPAKGEGGHHISFPPISDNDARRTELAELGIQPDGVIEHDGRLIFMFSDARALNNVFTEWVEEHPDHADVKDDLSPVDRLPDGSKTLFEPSTIQAVNGVRPTLPLTDIGVAVKDLSAAVREWEAVTSYQFDVDKSGESAIGTAPGAPTRFHLVVNGDPRRPEGLYEAVIEVGDLVAERNRLERESVPYRENPGLPRPTITIDRDYLNQFTLHLRQA</sequence>
<dbReference type="InterPro" id="IPR037523">
    <property type="entry name" value="VOC_core"/>
</dbReference>
<feature type="domain" description="VOC" evidence="1">
    <location>
        <begin position="5"/>
        <end position="141"/>
    </location>
</feature>
<dbReference type="PROSITE" id="PS51819">
    <property type="entry name" value="VOC"/>
    <property type="match status" value="1"/>
</dbReference>
<organism evidence="2 3">
    <name type="scientific">Tessaracoccus palaemonis</name>
    <dbReference type="NCBI Taxonomy" id="2829499"/>
    <lineage>
        <taxon>Bacteria</taxon>
        <taxon>Bacillati</taxon>
        <taxon>Actinomycetota</taxon>
        <taxon>Actinomycetes</taxon>
        <taxon>Propionibacteriales</taxon>
        <taxon>Propionibacteriaceae</taxon>
        <taxon>Tessaracoccus</taxon>
    </lineage>
</organism>
<protein>
    <submittedName>
        <fullName evidence="2">VOC family protein</fullName>
    </submittedName>
</protein>
<dbReference type="Proteomes" id="UP000824504">
    <property type="component" value="Chromosome"/>
</dbReference>
<proteinExistence type="predicted"/>
<evidence type="ECO:0000313" key="2">
    <source>
        <dbReference type="EMBL" id="QXT63724.1"/>
    </source>
</evidence>